<evidence type="ECO:0000256" key="1">
    <source>
        <dbReference type="ARBA" id="ARBA00004251"/>
    </source>
</evidence>
<dbReference type="Ensembl" id="ENSCAFT00040042540.1">
    <property type="protein sequence ID" value="ENSCAFP00040037106.1"/>
    <property type="gene ID" value="ENSCAFG00040022737.1"/>
</dbReference>
<dbReference type="GO" id="GO:0001750">
    <property type="term" value="C:photoreceptor outer segment"/>
    <property type="evidence" value="ECO:0007669"/>
    <property type="project" value="UniProtKB-ARBA"/>
</dbReference>
<keyword evidence="7" id="KW-0130">Cell adhesion</keyword>
<dbReference type="InterPro" id="IPR020894">
    <property type="entry name" value="Cadherin_CS"/>
</dbReference>
<dbReference type="Pfam" id="PF18432">
    <property type="entry name" value="ECD"/>
    <property type="match status" value="1"/>
</dbReference>
<dbReference type="PRINTS" id="PR00205">
    <property type="entry name" value="CADHERIN"/>
</dbReference>
<evidence type="ECO:0000256" key="2">
    <source>
        <dbReference type="ARBA" id="ARBA00022475"/>
    </source>
</evidence>
<dbReference type="GO" id="GO:0007605">
    <property type="term" value="P:sensory perception of sound"/>
    <property type="evidence" value="ECO:0007669"/>
    <property type="project" value="InterPro"/>
</dbReference>
<dbReference type="PROSITE" id="PS00232">
    <property type="entry name" value="CADHERIN_1"/>
    <property type="match status" value="1"/>
</dbReference>
<dbReference type="InterPro" id="IPR030718">
    <property type="entry name" value="EC_dom_sf"/>
</dbReference>
<organism evidence="16 17">
    <name type="scientific">Canis lupus familiaris</name>
    <name type="common">Dog</name>
    <name type="synonym">Canis familiaris</name>
    <dbReference type="NCBI Taxonomy" id="9615"/>
    <lineage>
        <taxon>Eukaryota</taxon>
        <taxon>Metazoa</taxon>
        <taxon>Chordata</taxon>
        <taxon>Craniata</taxon>
        <taxon>Vertebrata</taxon>
        <taxon>Euteleostomi</taxon>
        <taxon>Mammalia</taxon>
        <taxon>Eutheria</taxon>
        <taxon>Laurasiatheria</taxon>
        <taxon>Carnivora</taxon>
        <taxon>Caniformia</taxon>
        <taxon>Canidae</taxon>
        <taxon>Canis</taxon>
    </lineage>
</organism>
<evidence type="ECO:0000256" key="7">
    <source>
        <dbReference type="ARBA" id="ARBA00022889"/>
    </source>
</evidence>
<evidence type="ECO:0000256" key="11">
    <source>
        <dbReference type="ARBA" id="ARBA00072302"/>
    </source>
</evidence>
<gene>
    <name evidence="16" type="primary">PCDH15</name>
</gene>
<dbReference type="GO" id="GO:0032420">
    <property type="term" value="C:stereocilium"/>
    <property type="evidence" value="ECO:0007669"/>
    <property type="project" value="InterPro"/>
</dbReference>
<evidence type="ECO:0000259" key="15">
    <source>
        <dbReference type="PROSITE" id="PS50268"/>
    </source>
</evidence>
<dbReference type="PANTHER" id="PTHR24025:SF31">
    <property type="entry name" value="NEURAL-CADHERIN"/>
    <property type="match status" value="1"/>
</dbReference>
<dbReference type="Pfam" id="PF00028">
    <property type="entry name" value="Cadherin"/>
    <property type="match status" value="1"/>
</dbReference>
<keyword evidence="10" id="KW-1015">Disulfide bond</keyword>
<evidence type="ECO:0000256" key="13">
    <source>
        <dbReference type="SAM" id="MobiDB-lite"/>
    </source>
</evidence>
<keyword evidence="9" id="KW-0472">Membrane</keyword>
<dbReference type="FunFam" id="2.60.40.60:FF:000047">
    <property type="entry name" value="protocadherin-15 isoform X1"/>
    <property type="match status" value="1"/>
</dbReference>
<dbReference type="SMART" id="SM00112">
    <property type="entry name" value="CA"/>
    <property type="match status" value="2"/>
</dbReference>
<dbReference type="InterPro" id="IPR015919">
    <property type="entry name" value="Cadherin-like_sf"/>
</dbReference>
<evidence type="ECO:0000256" key="12">
    <source>
        <dbReference type="PROSITE-ProRule" id="PRU00043"/>
    </source>
</evidence>
<dbReference type="GO" id="GO:0050953">
    <property type="term" value="P:sensory perception of light stimulus"/>
    <property type="evidence" value="ECO:0007669"/>
    <property type="project" value="UniProtKB-ARBA"/>
</dbReference>
<dbReference type="Gene3D" id="2.60.40.3430">
    <property type="match status" value="1"/>
</dbReference>
<dbReference type="InterPro" id="IPR002126">
    <property type="entry name" value="Cadherin-like_dom"/>
</dbReference>
<keyword evidence="4 14" id="KW-0732">Signal</keyword>
<accession>A0A8C0Z4W5</accession>
<proteinExistence type="predicted"/>
<keyword evidence="3" id="KW-0812">Transmembrane</keyword>
<dbReference type="Proteomes" id="UP000694542">
    <property type="component" value="Chromosome 26"/>
</dbReference>
<evidence type="ECO:0000313" key="17">
    <source>
        <dbReference type="Proteomes" id="UP000694542"/>
    </source>
</evidence>
<feature type="region of interest" description="Disordered" evidence="13">
    <location>
        <begin position="450"/>
        <end position="651"/>
    </location>
</feature>
<feature type="domain" description="Cadherin" evidence="15">
    <location>
        <begin position="278"/>
        <end position="402"/>
    </location>
</feature>
<sequence length="651" mass="73052">MLQQCYLWKWLASGIILGALFALCFGQYDDDCKLARGGPPATIVAIDEESRNGTILVDNMLIKGTAGGPDPTIELSLKDNVDYWVLLDPVKQMLFLNSTGRVLDRDPPMNIHSIVVQVQCINKKVGTVIYHEVRIVVRDRNDNSPTFKHDSYYATVNELTPVGTTIFTGFSGDNGATDIDDGPNGQIEYVIQYNPDDPTSNDTFEIPLMLTGNVVLRKRLNYEDKTRYFVIIQANDRAQNLNERRTTTTTLTVDILDGDDLGPMFLPCVLVPNTRDCRPLTYQAAIPELRTPEELNPIIVTPPIQAVDQDRNIQPPSDRPGILYSILVGTPEDYPRFFQMHPRTAELSLLEPVNRDFHQKFDLVIKEKAKKIKKPKVEIREPSEEEEVVVTIEKPPPAEPTYTTWKRARIFPMIFKKVRGLADRRALADLEGEEWQRRLEEAEKDYLKLTLDQEEATESTVESEEESSSDYTEYSEEESEFSESETTEEESESETPSEEEESSTPESEESESTESEGEKARKNIFLARRRPVVEEVKEVKSRKKGPPEEPEEPKKEEEEPTAGEESELGPAEEAVALEATEEASTESASVERGVDSEEESEPGSSGSSSSSSSESQSGGPWGFQVPPYANSRDARWERSPGTSSEGYNTAL</sequence>
<protein>
    <recommendedName>
        <fullName evidence="11">Protocadherin-15</fullName>
    </recommendedName>
</protein>
<feature type="compositionally biased region" description="Low complexity" evidence="13">
    <location>
        <begin position="602"/>
        <end position="618"/>
    </location>
</feature>
<feature type="signal peptide" evidence="14">
    <location>
        <begin position="1"/>
        <end position="26"/>
    </location>
</feature>
<dbReference type="PROSITE" id="PS50268">
    <property type="entry name" value="CADHERIN_2"/>
    <property type="match status" value="2"/>
</dbReference>
<evidence type="ECO:0000313" key="16">
    <source>
        <dbReference type="Ensembl" id="ENSCAFP00040037106.1"/>
    </source>
</evidence>
<keyword evidence="6 12" id="KW-0106">Calcium</keyword>
<feature type="compositionally biased region" description="Polar residues" evidence="13">
    <location>
        <begin position="640"/>
        <end position="651"/>
    </location>
</feature>
<evidence type="ECO:0000256" key="4">
    <source>
        <dbReference type="ARBA" id="ARBA00022729"/>
    </source>
</evidence>
<feature type="domain" description="Cadherin" evidence="15">
    <location>
        <begin position="148"/>
        <end position="265"/>
    </location>
</feature>
<evidence type="ECO:0000256" key="8">
    <source>
        <dbReference type="ARBA" id="ARBA00022989"/>
    </source>
</evidence>
<dbReference type="FunFam" id="2.60.40.3430:FF:000001">
    <property type="entry name" value="protocadherin-15 isoform X1"/>
    <property type="match status" value="1"/>
</dbReference>
<dbReference type="PANTHER" id="PTHR24025">
    <property type="entry name" value="DESMOGLEIN FAMILY MEMBER"/>
    <property type="match status" value="1"/>
</dbReference>
<feature type="compositionally biased region" description="Acidic residues" evidence="13">
    <location>
        <begin position="452"/>
        <end position="515"/>
    </location>
</feature>
<evidence type="ECO:0000256" key="5">
    <source>
        <dbReference type="ARBA" id="ARBA00022737"/>
    </source>
</evidence>
<reference evidence="16" key="1">
    <citation type="submission" date="2018-10" db="EMBL/GenBank/DDBJ databases">
        <title>De novo assembly of a Great Dane genome.</title>
        <authorList>
            <person name="Kidd J.M."/>
            <person name="Pendleton A.L."/>
            <person name="Shen F."/>
            <person name="Emery S."/>
        </authorList>
    </citation>
    <scope>NUCLEOTIDE SEQUENCE [LARGE SCALE GENOMIC DNA]</scope>
    <source>
        <strain evidence="16">Great Dane</strain>
    </source>
</reference>
<evidence type="ECO:0000256" key="3">
    <source>
        <dbReference type="ARBA" id="ARBA00022692"/>
    </source>
</evidence>
<evidence type="ECO:0000256" key="6">
    <source>
        <dbReference type="ARBA" id="ARBA00022837"/>
    </source>
</evidence>
<dbReference type="InterPro" id="IPR041149">
    <property type="entry name" value="EC_dom"/>
</dbReference>
<dbReference type="Gene3D" id="2.60.40.60">
    <property type="entry name" value="Cadherins"/>
    <property type="match status" value="1"/>
</dbReference>
<evidence type="ECO:0000256" key="9">
    <source>
        <dbReference type="ARBA" id="ARBA00023136"/>
    </source>
</evidence>
<dbReference type="GO" id="GO:0048839">
    <property type="term" value="P:inner ear development"/>
    <property type="evidence" value="ECO:0007669"/>
    <property type="project" value="InterPro"/>
</dbReference>
<name>A0A8C0Z4W5_CANLF</name>
<dbReference type="AlphaFoldDB" id="A0A8C0Z4W5"/>
<feature type="chain" id="PRO_5034594986" description="Protocadherin-15" evidence="14">
    <location>
        <begin position="27"/>
        <end position="651"/>
    </location>
</feature>
<dbReference type="GO" id="GO:0007156">
    <property type="term" value="P:homophilic cell adhesion via plasma membrane adhesion molecules"/>
    <property type="evidence" value="ECO:0007669"/>
    <property type="project" value="InterPro"/>
</dbReference>
<feature type="compositionally biased region" description="Acidic residues" evidence="13">
    <location>
        <begin position="558"/>
        <end position="567"/>
    </location>
</feature>
<dbReference type="FunFam" id="2.60.40.60:FF:000048">
    <property type="entry name" value="protocadherin-15 isoform X1"/>
    <property type="match status" value="1"/>
</dbReference>
<keyword evidence="2" id="KW-1003">Cell membrane</keyword>
<evidence type="ECO:0000256" key="14">
    <source>
        <dbReference type="SAM" id="SignalP"/>
    </source>
</evidence>
<dbReference type="SUPFAM" id="SSF49313">
    <property type="entry name" value="Cadherin-like"/>
    <property type="match status" value="1"/>
</dbReference>
<dbReference type="GO" id="GO:0050957">
    <property type="term" value="P:equilibrioception"/>
    <property type="evidence" value="ECO:0007669"/>
    <property type="project" value="UniProtKB-ARBA"/>
</dbReference>
<keyword evidence="5" id="KW-0677">Repeat</keyword>
<dbReference type="GO" id="GO:0005509">
    <property type="term" value="F:calcium ion binding"/>
    <property type="evidence" value="ECO:0007669"/>
    <property type="project" value="UniProtKB-UniRule"/>
</dbReference>
<dbReference type="InterPro" id="IPR050971">
    <property type="entry name" value="Cadherin-domain_protein"/>
</dbReference>
<dbReference type="CDD" id="cd11304">
    <property type="entry name" value="Cadherin_repeat"/>
    <property type="match status" value="1"/>
</dbReference>
<reference evidence="16" key="2">
    <citation type="submission" date="2025-08" db="UniProtKB">
        <authorList>
            <consortium name="Ensembl"/>
        </authorList>
    </citation>
    <scope>IDENTIFICATION</scope>
</reference>
<dbReference type="GO" id="GO:0005886">
    <property type="term" value="C:plasma membrane"/>
    <property type="evidence" value="ECO:0007669"/>
    <property type="project" value="UniProtKB-SubCell"/>
</dbReference>
<keyword evidence="8" id="KW-1133">Transmembrane helix</keyword>
<evidence type="ECO:0000256" key="10">
    <source>
        <dbReference type="ARBA" id="ARBA00023157"/>
    </source>
</evidence>
<comment type="subcellular location">
    <subcellularLocation>
        <location evidence="1">Cell membrane</location>
        <topology evidence="1">Single-pass type I membrane protein</topology>
    </subcellularLocation>
</comment>